<dbReference type="Pfam" id="PF13912">
    <property type="entry name" value="zf-C2H2_6"/>
    <property type="match status" value="1"/>
</dbReference>
<name>A0A8J5WFY3_ZIZPA</name>
<evidence type="ECO:0000256" key="8">
    <source>
        <dbReference type="PROSITE-ProRule" id="PRU00042"/>
    </source>
</evidence>
<evidence type="ECO:0000259" key="10">
    <source>
        <dbReference type="PROSITE" id="PS50157"/>
    </source>
</evidence>
<feature type="compositionally biased region" description="Basic and acidic residues" evidence="9">
    <location>
        <begin position="158"/>
        <end position="175"/>
    </location>
</feature>
<evidence type="ECO:0000256" key="1">
    <source>
        <dbReference type="ARBA" id="ARBA00004123"/>
    </source>
</evidence>
<keyword evidence="7" id="KW-0539">Nucleus</keyword>
<keyword evidence="12" id="KW-1185">Reference proteome</keyword>
<dbReference type="AlphaFoldDB" id="A0A8J5WFY3"/>
<evidence type="ECO:0000256" key="9">
    <source>
        <dbReference type="SAM" id="MobiDB-lite"/>
    </source>
</evidence>
<dbReference type="PANTHER" id="PTHR45801">
    <property type="entry name" value="OS07G0101800 PROTEIN"/>
    <property type="match status" value="1"/>
</dbReference>
<dbReference type="OrthoDB" id="1708403at2759"/>
<keyword evidence="4" id="KW-0862">Zinc</keyword>
<keyword evidence="3 8" id="KW-0863">Zinc-finger</keyword>
<proteinExistence type="predicted"/>
<keyword evidence="6" id="KW-0804">Transcription</keyword>
<dbReference type="GO" id="GO:0005634">
    <property type="term" value="C:nucleus"/>
    <property type="evidence" value="ECO:0007669"/>
    <property type="project" value="UniProtKB-SubCell"/>
</dbReference>
<gene>
    <name evidence="11" type="ORF">GUJ93_ZPchr0011g27168</name>
</gene>
<evidence type="ECO:0000256" key="3">
    <source>
        <dbReference type="ARBA" id="ARBA00022771"/>
    </source>
</evidence>
<evidence type="ECO:0000256" key="2">
    <source>
        <dbReference type="ARBA" id="ARBA00022723"/>
    </source>
</evidence>
<dbReference type="PROSITE" id="PS50157">
    <property type="entry name" value="ZINC_FINGER_C2H2_2"/>
    <property type="match status" value="1"/>
</dbReference>
<dbReference type="EMBL" id="JAAALK010000081">
    <property type="protein sequence ID" value="KAG8090375.1"/>
    <property type="molecule type" value="Genomic_DNA"/>
</dbReference>
<sequence length="213" mass="23875">MNSTAALMEEEQRGKYWGVWESAAERRRRIPYPWMMATADCSGSSEPSSWEEQAFAHDAAANLGGCVWPPRFYSCSFCQREFRSAQALGGHMNVHRRDRALLRQGSSSSSYPAAHEEADQPRHYSFSRPNPTSSNNSSISNIGDVRACASGGRSSSDMVRESKKRFLEQQLDPDHAKRKRRVDELPLCISEGPAGAAAAGDYHQHDSKKWFFI</sequence>
<reference evidence="11" key="1">
    <citation type="journal article" date="2021" name="bioRxiv">
        <title>Whole Genome Assembly and Annotation of Northern Wild Rice, Zizania palustris L., Supports a Whole Genome Duplication in the Zizania Genus.</title>
        <authorList>
            <person name="Haas M."/>
            <person name="Kono T."/>
            <person name="Macchietto M."/>
            <person name="Millas R."/>
            <person name="McGilp L."/>
            <person name="Shao M."/>
            <person name="Duquette J."/>
            <person name="Hirsch C.N."/>
            <person name="Kimball J."/>
        </authorList>
    </citation>
    <scope>NUCLEOTIDE SEQUENCE</scope>
    <source>
        <tissue evidence="11">Fresh leaf tissue</tissue>
    </source>
</reference>
<dbReference type="PROSITE" id="PS00028">
    <property type="entry name" value="ZINC_FINGER_C2H2_1"/>
    <property type="match status" value="1"/>
</dbReference>
<dbReference type="InterPro" id="IPR013087">
    <property type="entry name" value="Znf_C2H2_type"/>
</dbReference>
<evidence type="ECO:0000313" key="11">
    <source>
        <dbReference type="EMBL" id="KAG8090375.1"/>
    </source>
</evidence>
<keyword evidence="5" id="KW-0805">Transcription regulation</keyword>
<evidence type="ECO:0000313" key="12">
    <source>
        <dbReference type="Proteomes" id="UP000729402"/>
    </source>
</evidence>
<comment type="caution">
    <text evidence="11">The sequence shown here is derived from an EMBL/GenBank/DDBJ whole genome shotgun (WGS) entry which is preliminary data.</text>
</comment>
<protein>
    <recommendedName>
        <fullName evidence="10">C2H2-type domain-containing protein</fullName>
    </recommendedName>
</protein>
<evidence type="ECO:0000256" key="5">
    <source>
        <dbReference type="ARBA" id="ARBA00023015"/>
    </source>
</evidence>
<feature type="compositionally biased region" description="Low complexity" evidence="9">
    <location>
        <begin position="126"/>
        <end position="142"/>
    </location>
</feature>
<dbReference type="SMART" id="SM00355">
    <property type="entry name" value="ZnF_C2H2"/>
    <property type="match status" value="1"/>
</dbReference>
<dbReference type="PANTHER" id="PTHR45801:SF107">
    <property type="entry name" value="TRANSCRIPTIONAL REGULATOR SUPERMAN-LIKE"/>
    <property type="match status" value="1"/>
</dbReference>
<feature type="domain" description="C2H2-type" evidence="10">
    <location>
        <begin position="73"/>
        <end position="100"/>
    </location>
</feature>
<keyword evidence="2" id="KW-0479">Metal-binding</keyword>
<evidence type="ECO:0000256" key="7">
    <source>
        <dbReference type="ARBA" id="ARBA00023242"/>
    </source>
</evidence>
<reference evidence="11" key="2">
    <citation type="submission" date="2021-02" db="EMBL/GenBank/DDBJ databases">
        <authorList>
            <person name="Kimball J.A."/>
            <person name="Haas M.W."/>
            <person name="Macchietto M."/>
            <person name="Kono T."/>
            <person name="Duquette J."/>
            <person name="Shao M."/>
        </authorList>
    </citation>
    <scope>NUCLEOTIDE SEQUENCE</scope>
    <source>
        <tissue evidence="11">Fresh leaf tissue</tissue>
    </source>
</reference>
<dbReference type="GO" id="GO:0008270">
    <property type="term" value="F:zinc ion binding"/>
    <property type="evidence" value="ECO:0007669"/>
    <property type="project" value="UniProtKB-KW"/>
</dbReference>
<dbReference type="Proteomes" id="UP000729402">
    <property type="component" value="Unassembled WGS sequence"/>
</dbReference>
<evidence type="ECO:0000256" key="4">
    <source>
        <dbReference type="ARBA" id="ARBA00022833"/>
    </source>
</evidence>
<dbReference type="InterPro" id="IPR052426">
    <property type="entry name" value="Plant_dev_regulator"/>
</dbReference>
<feature type="region of interest" description="Disordered" evidence="9">
    <location>
        <begin position="104"/>
        <end position="180"/>
    </location>
</feature>
<comment type="subcellular location">
    <subcellularLocation>
        <location evidence="1">Nucleus</location>
    </subcellularLocation>
</comment>
<accession>A0A8J5WFY3</accession>
<organism evidence="11 12">
    <name type="scientific">Zizania palustris</name>
    <name type="common">Northern wild rice</name>
    <dbReference type="NCBI Taxonomy" id="103762"/>
    <lineage>
        <taxon>Eukaryota</taxon>
        <taxon>Viridiplantae</taxon>
        <taxon>Streptophyta</taxon>
        <taxon>Embryophyta</taxon>
        <taxon>Tracheophyta</taxon>
        <taxon>Spermatophyta</taxon>
        <taxon>Magnoliopsida</taxon>
        <taxon>Liliopsida</taxon>
        <taxon>Poales</taxon>
        <taxon>Poaceae</taxon>
        <taxon>BOP clade</taxon>
        <taxon>Oryzoideae</taxon>
        <taxon>Oryzeae</taxon>
        <taxon>Zizaniinae</taxon>
        <taxon>Zizania</taxon>
    </lineage>
</organism>
<evidence type="ECO:0000256" key="6">
    <source>
        <dbReference type="ARBA" id="ARBA00023163"/>
    </source>
</evidence>